<dbReference type="Proteomes" id="UP000494245">
    <property type="component" value="Unassembled WGS sequence"/>
</dbReference>
<keyword evidence="1" id="KW-0472">Membrane</keyword>
<evidence type="ECO:0000256" key="1">
    <source>
        <dbReference type="SAM" id="Phobius"/>
    </source>
</evidence>
<keyword evidence="1" id="KW-1133">Transmembrane helix</keyword>
<organism evidence="2 3">
    <name type="scientific">Fundidesulfovibrio magnetotacticus</name>
    <dbReference type="NCBI Taxonomy" id="2730080"/>
    <lineage>
        <taxon>Bacteria</taxon>
        <taxon>Pseudomonadati</taxon>
        <taxon>Thermodesulfobacteriota</taxon>
        <taxon>Desulfovibrionia</taxon>
        <taxon>Desulfovibrionales</taxon>
        <taxon>Desulfovibrionaceae</taxon>
        <taxon>Fundidesulfovibrio</taxon>
    </lineage>
</organism>
<gene>
    <name evidence="2" type="ORF">NNJEOMEG_02982</name>
</gene>
<dbReference type="InterPro" id="IPR011990">
    <property type="entry name" value="TPR-like_helical_dom_sf"/>
</dbReference>
<feature type="transmembrane region" description="Helical" evidence="1">
    <location>
        <begin position="44"/>
        <end position="64"/>
    </location>
</feature>
<dbReference type="Gene3D" id="1.25.40.10">
    <property type="entry name" value="Tetratricopeptide repeat domain"/>
    <property type="match status" value="1"/>
</dbReference>
<dbReference type="SUPFAM" id="SSF48452">
    <property type="entry name" value="TPR-like"/>
    <property type="match status" value="1"/>
</dbReference>
<comment type="caution">
    <text evidence="2">The sequence shown here is derived from an EMBL/GenBank/DDBJ whole genome shotgun (WGS) entry which is preliminary data.</text>
</comment>
<reference evidence="2 3" key="2">
    <citation type="submission" date="2020-05" db="EMBL/GenBank/DDBJ databases">
        <title>Draft genome sequence of Desulfovibrio sp. strainFSS-1.</title>
        <authorList>
            <person name="Shimoshige H."/>
            <person name="Kobayashi H."/>
            <person name="Maekawa T."/>
        </authorList>
    </citation>
    <scope>NUCLEOTIDE SEQUENCE [LARGE SCALE GENOMIC DNA]</scope>
    <source>
        <strain evidence="2 3">SIID29052-01</strain>
    </source>
</reference>
<reference evidence="2 3" key="1">
    <citation type="submission" date="2020-04" db="EMBL/GenBank/DDBJ databases">
        <authorList>
            <consortium name="Desulfovibrio sp. FSS-1 genome sequencing consortium"/>
            <person name="Shimoshige H."/>
            <person name="Kobayashi H."/>
            <person name="Maekawa T."/>
        </authorList>
    </citation>
    <scope>NUCLEOTIDE SEQUENCE [LARGE SCALE GENOMIC DNA]</scope>
    <source>
        <strain evidence="2 3">SIID29052-01</strain>
    </source>
</reference>
<dbReference type="RefSeq" id="WP_173085859.1">
    <property type="nucleotide sequence ID" value="NZ_BLTE01000014.1"/>
</dbReference>
<feature type="transmembrane region" description="Helical" evidence="1">
    <location>
        <begin position="15"/>
        <end position="38"/>
    </location>
</feature>
<evidence type="ECO:0008006" key="4">
    <source>
        <dbReference type="Google" id="ProtNLM"/>
    </source>
</evidence>
<dbReference type="EMBL" id="BLTE01000014">
    <property type="protein sequence ID" value="GFK95124.1"/>
    <property type="molecule type" value="Genomic_DNA"/>
</dbReference>
<keyword evidence="3" id="KW-1185">Reference proteome</keyword>
<accession>A0A6V8LTS2</accession>
<keyword evidence="1" id="KW-0812">Transmembrane</keyword>
<evidence type="ECO:0000313" key="3">
    <source>
        <dbReference type="Proteomes" id="UP000494245"/>
    </source>
</evidence>
<feature type="transmembrane region" description="Helical" evidence="1">
    <location>
        <begin position="85"/>
        <end position="109"/>
    </location>
</feature>
<dbReference type="SUPFAM" id="SSF48371">
    <property type="entry name" value="ARM repeat"/>
    <property type="match status" value="1"/>
</dbReference>
<dbReference type="InterPro" id="IPR016024">
    <property type="entry name" value="ARM-type_fold"/>
</dbReference>
<name>A0A6V8LTS2_9BACT</name>
<evidence type="ECO:0000313" key="2">
    <source>
        <dbReference type="EMBL" id="GFK95124.1"/>
    </source>
</evidence>
<dbReference type="InterPro" id="IPR011989">
    <property type="entry name" value="ARM-like"/>
</dbReference>
<dbReference type="Pfam" id="PF13646">
    <property type="entry name" value="HEAT_2"/>
    <property type="match status" value="1"/>
</dbReference>
<dbReference type="Gene3D" id="1.25.10.10">
    <property type="entry name" value="Leucine-rich Repeat Variant"/>
    <property type="match status" value="1"/>
</dbReference>
<protein>
    <recommendedName>
        <fullName evidence="4">HEAT repeat domain-containing protein</fullName>
    </recommendedName>
</protein>
<dbReference type="AlphaFoldDB" id="A0A6V8LTS2"/>
<proteinExistence type="predicted"/>
<sequence>MDAAESRHIKRGHIAALRILLPALPFELATAALGTLWLTGSSELTAVGALITHLFAPAAVWSFTPKRREDANPHQKARIEADRHIHALTAVVVFFFPVLGLAGMGYVLAAQQASHRQGLVEVLGSEMKRAAKVLGVERVEDVNSFLLEESSVEPILEILKGGDVGLKRGAVSLLGKIGGREAVALLKESLSDQSPEVRFYAHATLAKLDDSYTQAIKADEREAASGEAQALAVLGDAFVRYAESGLVEDVVRRQLLERATDAYEKALTADPGDGRLHVTLGYLLLSRGLAAKARAVFLAAPEGPSRVEALLGLCEIAFETRDYKALHSLRLDLASVDFKSTDPRKLVMFQFWTQTGDMA</sequence>